<comment type="similarity">
    <text evidence="2">Belongs to the chromate ion transporter (CHR) (TC 2.A.51) family.</text>
</comment>
<name>A0A498CM64_9FIRM</name>
<feature type="transmembrane region" description="Helical" evidence="7">
    <location>
        <begin position="143"/>
        <end position="163"/>
    </location>
</feature>
<evidence type="ECO:0000256" key="4">
    <source>
        <dbReference type="ARBA" id="ARBA00022692"/>
    </source>
</evidence>
<feature type="transmembrane region" description="Helical" evidence="7">
    <location>
        <begin position="6"/>
        <end position="25"/>
    </location>
</feature>
<dbReference type="GO" id="GO:0005886">
    <property type="term" value="C:plasma membrane"/>
    <property type="evidence" value="ECO:0007669"/>
    <property type="project" value="UniProtKB-SubCell"/>
</dbReference>
<dbReference type="GO" id="GO:0015109">
    <property type="term" value="F:chromate transmembrane transporter activity"/>
    <property type="evidence" value="ECO:0007669"/>
    <property type="project" value="InterPro"/>
</dbReference>
<proteinExistence type="inferred from homology"/>
<keyword evidence="9" id="KW-1185">Reference proteome</keyword>
<evidence type="ECO:0000256" key="1">
    <source>
        <dbReference type="ARBA" id="ARBA00004651"/>
    </source>
</evidence>
<evidence type="ECO:0000256" key="5">
    <source>
        <dbReference type="ARBA" id="ARBA00022989"/>
    </source>
</evidence>
<comment type="subcellular location">
    <subcellularLocation>
        <location evidence="1">Cell membrane</location>
        <topology evidence="1">Multi-pass membrane protein</topology>
    </subcellularLocation>
</comment>
<evidence type="ECO:0000256" key="6">
    <source>
        <dbReference type="ARBA" id="ARBA00023136"/>
    </source>
</evidence>
<evidence type="ECO:0000256" key="2">
    <source>
        <dbReference type="ARBA" id="ARBA00005262"/>
    </source>
</evidence>
<evidence type="ECO:0000313" key="8">
    <source>
        <dbReference type="EMBL" id="RLL10358.1"/>
    </source>
</evidence>
<feature type="transmembrane region" description="Helical" evidence="7">
    <location>
        <begin position="175"/>
        <end position="195"/>
    </location>
</feature>
<dbReference type="AlphaFoldDB" id="A0A498CM64"/>
<accession>A0A498CM64</accession>
<dbReference type="PANTHER" id="PTHR43663:SF1">
    <property type="entry name" value="CHROMATE TRANSPORTER"/>
    <property type="match status" value="1"/>
</dbReference>
<dbReference type="Proteomes" id="UP000276301">
    <property type="component" value="Unassembled WGS sequence"/>
</dbReference>
<keyword evidence="6 7" id="KW-0472">Membrane</keyword>
<protein>
    <submittedName>
        <fullName evidence="8">Chromate transporter</fullName>
    </submittedName>
</protein>
<dbReference type="InterPro" id="IPR052518">
    <property type="entry name" value="CHR_Transporter"/>
</dbReference>
<dbReference type="InterPro" id="IPR003370">
    <property type="entry name" value="Chromate_transpt"/>
</dbReference>
<evidence type="ECO:0000256" key="3">
    <source>
        <dbReference type="ARBA" id="ARBA00022475"/>
    </source>
</evidence>
<sequence>MINLYLFLTFFKIGLFTFGGGYAMIPMIQQDILSHGWLTQQQLIDFIAISESTPGPFAVNIATFVGMSQSGVVGAVCATLGVVLPSFLIILIVAKWFGRIQENIYVKAVFYGLRPAVVALVASAALSIFTAITLGGLSPHALLYFWTLPHISWRAILIGVIVFAVSRWRKKLHPIWLICISGALGFVFHAALPMIP</sequence>
<evidence type="ECO:0000313" key="9">
    <source>
        <dbReference type="Proteomes" id="UP000276301"/>
    </source>
</evidence>
<dbReference type="RefSeq" id="WP_121587010.1">
    <property type="nucleotide sequence ID" value="NZ_RCHT01000014.1"/>
</dbReference>
<dbReference type="EMBL" id="RCHT01000014">
    <property type="protein sequence ID" value="RLL10358.1"/>
    <property type="molecule type" value="Genomic_DNA"/>
</dbReference>
<dbReference type="Pfam" id="PF02417">
    <property type="entry name" value="Chromate_transp"/>
    <property type="match status" value="1"/>
</dbReference>
<keyword evidence="3" id="KW-1003">Cell membrane</keyword>
<comment type="caution">
    <text evidence="8">The sequence shown here is derived from an EMBL/GenBank/DDBJ whole genome shotgun (WGS) entry which is preliminary data.</text>
</comment>
<feature type="transmembrane region" description="Helical" evidence="7">
    <location>
        <begin position="115"/>
        <end position="137"/>
    </location>
</feature>
<dbReference type="PANTHER" id="PTHR43663">
    <property type="entry name" value="CHROMATE TRANSPORT PROTEIN-RELATED"/>
    <property type="match status" value="1"/>
</dbReference>
<evidence type="ECO:0000256" key="7">
    <source>
        <dbReference type="SAM" id="Phobius"/>
    </source>
</evidence>
<keyword evidence="4 7" id="KW-0812">Transmembrane</keyword>
<gene>
    <name evidence="8" type="ORF">D4A47_08875</name>
</gene>
<feature type="transmembrane region" description="Helical" evidence="7">
    <location>
        <begin position="72"/>
        <end position="94"/>
    </location>
</feature>
<keyword evidence="5 7" id="KW-1133">Transmembrane helix</keyword>
<reference evidence="8 9" key="1">
    <citation type="submission" date="2018-10" db="EMBL/GenBank/DDBJ databases">
        <title>Anaerotruncus faecis sp. nov., isolated from human feces.</title>
        <authorList>
            <person name="Wang Y.-J."/>
        </authorList>
    </citation>
    <scope>NUCLEOTIDE SEQUENCE [LARGE SCALE GENOMIC DNA]</scope>
    <source>
        <strain evidence="8 9">22A2-44</strain>
    </source>
</reference>
<organism evidence="8 9">
    <name type="scientific">Anaerotruncus massiliensis</name>
    <name type="common">ex Liu et al. 2021</name>
    <dbReference type="NCBI Taxonomy" id="2321404"/>
    <lineage>
        <taxon>Bacteria</taxon>
        <taxon>Bacillati</taxon>
        <taxon>Bacillota</taxon>
        <taxon>Clostridia</taxon>
        <taxon>Eubacteriales</taxon>
        <taxon>Oscillospiraceae</taxon>
        <taxon>Anaerotruncus</taxon>
    </lineage>
</organism>